<accession>A0A953LJ38</accession>
<gene>
    <name evidence="1" type="ORF">CWE10_04030</name>
</gene>
<dbReference type="RefSeq" id="WP_273378201.1">
    <property type="nucleotide sequence ID" value="NZ_PIUK01000023.1"/>
</dbReference>
<evidence type="ECO:0000313" key="1">
    <source>
        <dbReference type="EMBL" id="MBY6275377.1"/>
    </source>
</evidence>
<dbReference type="Proteomes" id="UP000732377">
    <property type="component" value="Unassembled WGS sequence"/>
</dbReference>
<comment type="caution">
    <text evidence="1">The sequence shown here is derived from an EMBL/GenBank/DDBJ whole genome shotgun (WGS) entry which is preliminary data.</text>
</comment>
<name>A0A953LJ38_SYMTR</name>
<protein>
    <submittedName>
        <fullName evidence="1">Uncharacterized protein</fullName>
    </submittedName>
</protein>
<proteinExistence type="predicted"/>
<organism evidence="1 2">
    <name type="scientific">Symbiobacterium thermophilum</name>
    <dbReference type="NCBI Taxonomy" id="2734"/>
    <lineage>
        <taxon>Bacteria</taxon>
        <taxon>Bacillati</taxon>
        <taxon>Bacillota</taxon>
        <taxon>Clostridia</taxon>
        <taxon>Eubacteriales</taxon>
        <taxon>Symbiobacteriaceae</taxon>
        <taxon>Symbiobacterium</taxon>
    </lineage>
</organism>
<sequence>MGRAAPVVPIELDKPRNLKFTLNSMVLFEKHTGKRFNQVENGLSMEELRILLWACLIHEDPDLTPEQVGDMIHAGNLERVAEALHTMMSELRAKGNKEGSPTKNRHRG</sequence>
<dbReference type="EMBL" id="PIUK01000023">
    <property type="protein sequence ID" value="MBY6275377.1"/>
    <property type="molecule type" value="Genomic_DNA"/>
</dbReference>
<reference evidence="1" key="1">
    <citation type="submission" date="2017-11" db="EMBL/GenBank/DDBJ databases">
        <title>Three new genomes from thermophilic consortium.</title>
        <authorList>
            <person name="Quaggio R."/>
            <person name="Amgarten D."/>
            <person name="Setubal J.C."/>
        </authorList>
    </citation>
    <scope>NUCLEOTIDE SEQUENCE</scope>
    <source>
        <strain evidence="1">ZCTH01-B2</strain>
    </source>
</reference>
<evidence type="ECO:0000313" key="2">
    <source>
        <dbReference type="Proteomes" id="UP000732377"/>
    </source>
</evidence>
<dbReference type="AlphaFoldDB" id="A0A953LJ38"/>